<dbReference type="SUPFAM" id="SSF51445">
    <property type="entry name" value="(Trans)glycosidases"/>
    <property type="match status" value="1"/>
</dbReference>
<evidence type="ECO:0000313" key="3">
    <source>
        <dbReference type="Proteomes" id="UP000252884"/>
    </source>
</evidence>
<feature type="region of interest" description="Disordered" evidence="1">
    <location>
        <begin position="789"/>
        <end position="810"/>
    </location>
</feature>
<protein>
    <submittedName>
        <fullName evidence="2">Beta-glucosidase/6-phospho-beta-glucosidase/beta-galactosidase</fullName>
    </submittedName>
</protein>
<reference evidence="2 3" key="1">
    <citation type="submission" date="2018-07" db="EMBL/GenBank/DDBJ databases">
        <title>Genomic Encyclopedia of Type Strains, Phase IV (KMG-IV): sequencing the most valuable type-strain genomes for metagenomic binning, comparative biology and taxonomic classification.</title>
        <authorList>
            <person name="Goeker M."/>
        </authorList>
    </citation>
    <scope>NUCLEOTIDE SEQUENCE [LARGE SCALE GENOMIC DNA]</scope>
    <source>
        <strain evidence="2 3">DSM 21634</strain>
    </source>
</reference>
<accession>A0A368XA62</accession>
<comment type="caution">
    <text evidence="2">The sequence shown here is derived from an EMBL/GenBank/DDBJ whole genome shotgun (WGS) entry which is preliminary data.</text>
</comment>
<gene>
    <name evidence="2" type="ORF">DES41_11447</name>
</gene>
<dbReference type="AlphaFoldDB" id="A0A368XA62"/>
<evidence type="ECO:0000256" key="1">
    <source>
        <dbReference type="SAM" id="MobiDB-lite"/>
    </source>
</evidence>
<feature type="compositionally biased region" description="Basic and acidic residues" evidence="1">
    <location>
        <begin position="801"/>
        <end position="810"/>
    </location>
</feature>
<dbReference type="OrthoDB" id="9816564at2"/>
<dbReference type="EMBL" id="QPJK01000014">
    <property type="protein sequence ID" value="RCW64735.1"/>
    <property type="molecule type" value="Genomic_DNA"/>
</dbReference>
<keyword evidence="3" id="KW-1185">Reference proteome</keyword>
<proteinExistence type="predicted"/>
<organism evidence="2 3">
    <name type="scientific">Pseudorhodoferax soli</name>
    <dbReference type="NCBI Taxonomy" id="545864"/>
    <lineage>
        <taxon>Bacteria</taxon>
        <taxon>Pseudomonadati</taxon>
        <taxon>Pseudomonadota</taxon>
        <taxon>Betaproteobacteria</taxon>
        <taxon>Burkholderiales</taxon>
        <taxon>Comamonadaceae</taxon>
    </lineage>
</organism>
<dbReference type="SUPFAM" id="SSF53756">
    <property type="entry name" value="UDP-Glycosyltransferase/glycogen phosphorylase"/>
    <property type="match status" value="1"/>
</dbReference>
<name>A0A368XA62_9BURK</name>
<dbReference type="RefSeq" id="WP_114472111.1">
    <property type="nucleotide sequence ID" value="NZ_QPJK01000014.1"/>
</dbReference>
<evidence type="ECO:0000313" key="2">
    <source>
        <dbReference type="EMBL" id="RCW64735.1"/>
    </source>
</evidence>
<dbReference type="Gene3D" id="3.20.20.80">
    <property type="entry name" value="Glycosidases"/>
    <property type="match status" value="1"/>
</dbReference>
<dbReference type="Gene3D" id="3.40.50.2000">
    <property type="entry name" value="Glycogen Phosphorylase B"/>
    <property type="match status" value="1"/>
</dbReference>
<sequence length="810" mass="88566">MIGAPGPVRSFWMGGFEGADHLDGQGRPLDMAAAHGHLQQLDEDYALAAAMGIGTVRESLGWRLCETAPGVYDLERALRMARSARRQGLQILWTLMHYGTPADVSLMDDRLIERFAAFATAAAQALADETDGPPVYTLVNEINFLSWAAAHTDMVWPYRGQSADAVPSSRHSGYEVKRRLVRATLAATEAVRRVDPRARFLQAEPLVHVVPPADRPDLAPLAAQVADYQWQAWDLLAGQCEPELGGSPAMLDLLGVNYYHNGQWEVETERRLAWHTRDPRRRGLDELLQAAWRRYGSPLLVSETSHVGAGRALWLSDVASQVERARAAGVPVAGICLYPLVDRPDWGDPQRWHRSGLWDVAQAQNQGQGQDEGPGPGMARLLQLPYARMLAHWQRRLPVPARPVWTKPLLLVFSPLRWDLVQHRPQHLMAELAADWRIVFVEEPVHGAARAQLVRSCPMPDIEVLQPHTPGSGAGFEGGHMPLVAALLQQALGAEALHSALTWLATPEALPLVQSLQLRPTVYDCFRAGPGAPAGPHRLALWKTRELALLRQAALVLVAGPALSRALGGRHGHVASVFNAVDAEHFSPRALEPHGSEAHEAERLLAGIDGPLLGYCGSIDERLDLGLLAQLADARPHWHIVLVGPAQLPADVPLPQRRNLHWLGAQPYSLLPYLLARLHVALLPYVQGPRTALANPPQLLEYLAARKPVVSVALPDVLDLYPHMVETAAGAAGFLQACETALRRLRVHDLHQRARVDAVLARRSWRSAAQAVHGLLRGLQQEAAHILAPTGRPAVPPPASADHHTPAGHP</sequence>
<dbReference type="Proteomes" id="UP000252884">
    <property type="component" value="Unassembled WGS sequence"/>
</dbReference>
<dbReference type="InterPro" id="IPR017853">
    <property type="entry name" value="GH"/>
</dbReference>